<accession>A0A4Z2HRY6</accession>
<feature type="compositionally biased region" description="Basic and acidic residues" evidence="1">
    <location>
        <begin position="65"/>
        <end position="91"/>
    </location>
</feature>
<dbReference type="AlphaFoldDB" id="A0A4Z2HRY6"/>
<reference evidence="2 3" key="1">
    <citation type="submission" date="2019-03" db="EMBL/GenBank/DDBJ databases">
        <title>First draft genome of Liparis tanakae, snailfish: a comprehensive survey of snailfish specific genes.</title>
        <authorList>
            <person name="Kim W."/>
            <person name="Song I."/>
            <person name="Jeong J.-H."/>
            <person name="Kim D."/>
            <person name="Kim S."/>
            <person name="Ryu S."/>
            <person name="Song J.Y."/>
            <person name="Lee S.K."/>
        </authorList>
    </citation>
    <scope>NUCLEOTIDE SEQUENCE [LARGE SCALE GENOMIC DNA]</scope>
    <source>
        <tissue evidence="2">Muscle</tissue>
    </source>
</reference>
<proteinExistence type="predicted"/>
<gene>
    <name evidence="2" type="ORF">EYF80_022079</name>
</gene>
<evidence type="ECO:0000313" key="3">
    <source>
        <dbReference type="Proteomes" id="UP000314294"/>
    </source>
</evidence>
<comment type="caution">
    <text evidence="2">The sequence shown here is derived from an EMBL/GenBank/DDBJ whole genome shotgun (WGS) entry which is preliminary data.</text>
</comment>
<keyword evidence="3" id="KW-1185">Reference proteome</keyword>
<feature type="region of interest" description="Disordered" evidence="1">
    <location>
        <begin position="62"/>
        <end position="97"/>
    </location>
</feature>
<dbReference type="Proteomes" id="UP000314294">
    <property type="component" value="Unassembled WGS sequence"/>
</dbReference>
<sequence length="97" mass="10649">MVPLRRRVEGIDLARSFGKGPRSLRRFVAEQVTALFVRSGRESALKRAEACGSSIWGMARVPESAVRDSERDDRPGENKRSGGDDTSRGREGAGAWC</sequence>
<evidence type="ECO:0000313" key="2">
    <source>
        <dbReference type="EMBL" id="TNN67764.1"/>
    </source>
</evidence>
<evidence type="ECO:0000256" key="1">
    <source>
        <dbReference type="SAM" id="MobiDB-lite"/>
    </source>
</evidence>
<dbReference type="EMBL" id="SRLO01000199">
    <property type="protein sequence ID" value="TNN67764.1"/>
    <property type="molecule type" value="Genomic_DNA"/>
</dbReference>
<organism evidence="2 3">
    <name type="scientific">Liparis tanakae</name>
    <name type="common">Tanaka's snailfish</name>
    <dbReference type="NCBI Taxonomy" id="230148"/>
    <lineage>
        <taxon>Eukaryota</taxon>
        <taxon>Metazoa</taxon>
        <taxon>Chordata</taxon>
        <taxon>Craniata</taxon>
        <taxon>Vertebrata</taxon>
        <taxon>Euteleostomi</taxon>
        <taxon>Actinopterygii</taxon>
        <taxon>Neopterygii</taxon>
        <taxon>Teleostei</taxon>
        <taxon>Neoteleostei</taxon>
        <taxon>Acanthomorphata</taxon>
        <taxon>Eupercaria</taxon>
        <taxon>Perciformes</taxon>
        <taxon>Cottioidei</taxon>
        <taxon>Cottales</taxon>
        <taxon>Liparidae</taxon>
        <taxon>Liparis</taxon>
    </lineage>
</organism>
<name>A0A4Z2HRY6_9TELE</name>
<protein>
    <submittedName>
        <fullName evidence="2">Uncharacterized protein</fullName>
    </submittedName>
</protein>